<feature type="domain" description="ABC transporter" evidence="3">
    <location>
        <begin position="3"/>
        <end position="243"/>
    </location>
</feature>
<dbReference type="Gene3D" id="3.40.50.300">
    <property type="entry name" value="P-loop containing nucleotide triphosphate hydrolases"/>
    <property type="match status" value="1"/>
</dbReference>
<dbReference type="PANTHER" id="PTHR43158:SF2">
    <property type="entry name" value="SKFA PEPTIDE EXPORT ATP-BINDING PROTEIN SKFE"/>
    <property type="match status" value="1"/>
</dbReference>
<dbReference type="EMBL" id="JARTFS010000018">
    <property type="protein sequence ID" value="MED4403642.1"/>
    <property type="molecule type" value="Genomic_DNA"/>
</dbReference>
<accession>A0ABU6P2Q5</accession>
<evidence type="ECO:0000259" key="3">
    <source>
        <dbReference type="PROSITE" id="PS50893"/>
    </source>
</evidence>
<gene>
    <name evidence="4" type="ORF">P9271_20230</name>
</gene>
<evidence type="ECO:0000256" key="2">
    <source>
        <dbReference type="ARBA" id="ARBA00022840"/>
    </source>
</evidence>
<dbReference type="PROSITE" id="PS50893">
    <property type="entry name" value="ABC_TRANSPORTER_2"/>
    <property type="match status" value="1"/>
</dbReference>
<dbReference type="SMART" id="SM00382">
    <property type="entry name" value="AAA"/>
    <property type="match status" value="1"/>
</dbReference>
<evidence type="ECO:0000256" key="1">
    <source>
        <dbReference type="ARBA" id="ARBA00022741"/>
    </source>
</evidence>
<protein>
    <submittedName>
        <fullName evidence="4">ABC transporter ATP-binding protein</fullName>
    </submittedName>
</protein>
<dbReference type="GO" id="GO:0005524">
    <property type="term" value="F:ATP binding"/>
    <property type="evidence" value="ECO:0007669"/>
    <property type="project" value="UniProtKB-KW"/>
</dbReference>
<sequence>MVIRIEDASVKRNGEWILEHINWYVNKGEHWVLYGLNGAGKTALLNMLCSYYFPTEGSVEVLGRKFGKDILGEQLRKQIGFVSASIQQRFYPSDSAFEIVLSGAYATVGLYEKPTQEIREKAIFLLEQLGSIEYADRNYETLSQGEKQRVLIGRALMGDPKLLILDEPSTGLDFIARENLLETIERIAGAKDAPTLLYVTHHVEEILPVFTHTMLLKDGQVFNAGKTRDMLQNDILTDFFNLPVEVIWNNDRPLLVKGAEFNSKNKMNFNI</sequence>
<dbReference type="Proteomes" id="UP001342826">
    <property type="component" value="Unassembled WGS sequence"/>
</dbReference>
<keyword evidence="5" id="KW-1185">Reference proteome</keyword>
<name>A0ABU6P2Q5_9BACI</name>
<dbReference type="InterPro" id="IPR003439">
    <property type="entry name" value="ABC_transporter-like_ATP-bd"/>
</dbReference>
<dbReference type="InterPro" id="IPR003593">
    <property type="entry name" value="AAA+_ATPase"/>
</dbReference>
<evidence type="ECO:0000313" key="4">
    <source>
        <dbReference type="EMBL" id="MED4403642.1"/>
    </source>
</evidence>
<dbReference type="InterPro" id="IPR027417">
    <property type="entry name" value="P-loop_NTPase"/>
</dbReference>
<organism evidence="4 5">
    <name type="scientific">Metabacillus fastidiosus</name>
    <dbReference type="NCBI Taxonomy" id="1458"/>
    <lineage>
        <taxon>Bacteria</taxon>
        <taxon>Bacillati</taxon>
        <taxon>Bacillota</taxon>
        <taxon>Bacilli</taxon>
        <taxon>Bacillales</taxon>
        <taxon>Bacillaceae</taxon>
        <taxon>Metabacillus</taxon>
    </lineage>
</organism>
<comment type="caution">
    <text evidence="4">The sequence shown here is derived from an EMBL/GenBank/DDBJ whole genome shotgun (WGS) entry which is preliminary data.</text>
</comment>
<dbReference type="RefSeq" id="WP_328015815.1">
    <property type="nucleotide sequence ID" value="NZ_JARTFS010000018.1"/>
</dbReference>
<reference evidence="4 5" key="1">
    <citation type="submission" date="2023-03" db="EMBL/GenBank/DDBJ databases">
        <title>Bacillus Genome Sequencing.</title>
        <authorList>
            <person name="Dunlap C."/>
        </authorList>
    </citation>
    <scope>NUCLEOTIDE SEQUENCE [LARGE SCALE GENOMIC DNA]</scope>
    <source>
        <strain evidence="4 5">NRS-1717</strain>
    </source>
</reference>
<dbReference type="Pfam" id="PF00005">
    <property type="entry name" value="ABC_tran"/>
    <property type="match status" value="1"/>
</dbReference>
<dbReference type="PROSITE" id="PS00211">
    <property type="entry name" value="ABC_TRANSPORTER_1"/>
    <property type="match status" value="1"/>
</dbReference>
<dbReference type="PANTHER" id="PTHR43158">
    <property type="entry name" value="SKFA PEPTIDE EXPORT ATP-BINDING PROTEIN SKFE"/>
    <property type="match status" value="1"/>
</dbReference>
<keyword evidence="1" id="KW-0547">Nucleotide-binding</keyword>
<proteinExistence type="predicted"/>
<evidence type="ECO:0000313" key="5">
    <source>
        <dbReference type="Proteomes" id="UP001342826"/>
    </source>
</evidence>
<dbReference type="SUPFAM" id="SSF52540">
    <property type="entry name" value="P-loop containing nucleoside triphosphate hydrolases"/>
    <property type="match status" value="1"/>
</dbReference>
<dbReference type="InterPro" id="IPR017871">
    <property type="entry name" value="ABC_transporter-like_CS"/>
</dbReference>
<keyword evidence="2 4" id="KW-0067">ATP-binding</keyword>